<reference evidence="2 3" key="1">
    <citation type="journal article" date="2023" name="bioRxiv">
        <title>Conserved and derived expression patterns and positive selection on dental genes reveal complex evolutionary context of ever-growing rodent molars.</title>
        <authorList>
            <person name="Calamari Z.T."/>
            <person name="Song A."/>
            <person name="Cohen E."/>
            <person name="Akter M."/>
            <person name="Roy R.D."/>
            <person name="Hallikas O."/>
            <person name="Christensen M.M."/>
            <person name="Li P."/>
            <person name="Marangoni P."/>
            <person name="Jernvall J."/>
            <person name="Klein O.D."/>
        </authorList>
    </citation>
    <scope>NUCLEOTIDE SEQUENCE [LARGE SCALE GENOMIC DNA]</scope>
    <source>
        <strain evidence="2">V071</strain>
    </source>
</reference>
<feature type="compositionally biased region" description="Low complexity" evidence="1">
    <location>
        <begin position="15"/>
        <end position="25"/>
    </location>
</feature>
<evidence type="ECO:0000313" key="3">
    <source>
        <dbReference type="Proteomes" id="UP001488838"/>
    </source>
</evidence>
<name>A0AAW0JPU2_MYOGA</name>
<dbReference type="Proteomes" id="UP001488838">
    <property type="component" value="Unassembled WGS sequence"/>
</dbReference>
<sequence>VCRTDLSKPREKRSSGSAGSPARAGQEVPPSPDRPRPHATRRGGYATQASGYLPRAEPRRKFNHSGTAPGEPDTDQQRGIAR</sequence>
<feature type="region of interest" description="Disordered" evidence="1">
    <location>
        <begin position="1"/>
        <end position="82"/>
    </location>
</feature>
<feature type="compositionally biased region" description="Basic and acidic residues" evidence="1">
    <location>
        <begin position="1"/>
        <end position="14"/>
    </location>
</feature>
<comment type="caution">
    <text evidence="2">The sequence shown here is derived from an EMBL/GenBank/DDBJ whole genome shotgun (WGS) entry which is preliminary data.</text>
</comment>
<dbReference type="EMBL" id="JBBHLL010000024">
    <property type="protein sequence ID" value="KAK7828765.1"/>
    <property type="molecule type" value="Genomic_DNA"/>
</dbReference>
<feature type="non-terminal residue" evidence="2">
    <location>
        <position position="1"/>
    </location>
</feature>
<feature type="non-terminal residue" evidence="2">
    <location>
        <position position="82"/>
    </location>
</feature>
<accession>A0AAW0JPU2</accession>
<dbReference type="AlphaFoldDB" id="A0AAW0JPU2"/>
<evidence type="ECO:0000313" key="2">
    <source>
        <dbReference type="EMBL" id="KAK7828765.1"/>
    </source>
</evidence>
<organism evidence="2 3">
    <name type="scientific">Myodes glareolus</name>
    <name type="common">Bank vole</name>
    <name type="synonym">Clethrionomys glareolus</name>
    <dbReference type="NCBI Taxonomy" id="447135"/>
    <lineage>
        <taxon>Eukaryota</taxon>
        <taxon>Metazoa</taxon>
        <taxon>Chordata</taxon>
        <taxon>Craniata</taxon>
        <taxon>Vertebrata</taxon>
        <taxon>Euteleostomi</taxon>
        <taxon>Mammalia</taxon>
        <taxon>Eutheria</taxon>
        <taxon>Euarchontoglires</taxon>
        <taxon>Glires</taxon>
        <taxon>Rodentia</taxon>
        <taxon>Myomorpha</taxon>
        <taxon>Muroidea</taxon>
        <taxon>Cricetidae</taxon>
        <taxon>Arvicolinae</taxon>
        <taxon>Myodes</taxon>
    </lineage>
</organism>
<proteinExistence type="predicted"/>
<keyword evidence="3" id="KW-1185">Reference proteome</keyword>
<protein>
    <submittedName>
        <fullName evidence="2">Uncharacterized protein</fullName>
    </submittedName>
</protein>
<evidence type="ECO:0000256" key="1">
    <source>
        <dbReference type="SAM" id="MobiDB-lite"/>
    </source>
</evidence>
<gene>
    <name evidence="2" type="ORF">U0070_006550</name>
</gene>